<proteinExistence type="inferred from homology"/>
<comment type="similarity">
    <text evidence="2">Belongs to the binding-protein-dependent transport system permease family. CysTW subfamily.</text>
</comment>
<gene>
    <name evidence="10" type="ORF">DVS28_a5043</name>
</gene>
<feature type="domain" description="ABC transmembrane type-1" evidence="9">
    <location>
        <begin position="73"/>
        <end position="287"/>
    </location>
</feature>
<dbReference type="GO" id="GO:0005886">
    <property type="term" value="C:plasma membrane"/>
    <property type="evidence" value="ECO:0007669"/>
    <property type="project" value="UniProtKB-SubCell"/>
</dbReference>
<dbReference type="CDD" id="cd06261">
    <property type="entry name" value="TM_PBP2"/>
    <property type="match status" value="1"/>
</dbReference>
<sequence>MGSRLGWLRHPGWLALPATTFVLAIFVGPFLGVVRVALAGDPPPGTGSFVDFSVLSLDSLRAVQATPLFRSVLGVTVRTAAIITVVCMAIAVPFAAYVHTRGPRLRAALIGAIALPKLVNLLVLLYGVLLVLGRQGVINDVLVGTGIVDQPLQMFGNLFAVVFTEVLVILPYPVLLLVAAFHAADPAQMDAARSLGAGPVRAWVETVLRPAWPAVVGATIVSAVWGVGAFVGPLVMGNPPYWTVAVEVYDRALVDLAWVEAAGWAVLGVAAFGLVLGLPQLLLRRTSP</sequence>
<dbReference type="InterPro" id="IPR000515">
    <property type="entry name" value="MetI-like"/>
</dbReference>
<evidence type="ECO:0000313" key="10">
    <source>
        <dbReference type="EMBL" id="AXV09699.1"/>
    </source>
</evidence>
<dbReference type="PANTHER" id="PTHR42929">
    <property type="entry name" value="INNER MEMBRANE ABC TRANSPORTER PERMEASE PROTEIN YDCU-RELATED-RELATED"/>
    <property type="match status" value="1"/>
</dbReference>
<dbReference type="PROSITE" id="PS50928">
    <property type="entry name" value="ABC_TM1"/>
    <property type="match status" value="1"/>
</dbReference>
<feature type="transmembrane region" description="Helical" evidence="8">
    <location>
        <begin position="211"/>
        <end position="236"/>
    </location>
</feature>
<evidence type="ECO:0000256" key="7">
    <source>
        <dbReference type="ARBA" id="ARBA00023136"/>
    </source>
</evidence>
<dbReference type="Gene3D" id="1.10.3720.10">
    <property type="entry name" value="MetI-like"/>
    <property type="match status" value="1"/>
</dbReference>
<protein>
    <submittedName>
        <fullName evidence="10">Spermidine Putrescine ABC transporter permease component PotB</fullName>
    </submittedName>
</protein>
<keyword evidence="4" id="KW-1003">Cell membrane</keyword>
<dbReference type="PANTHER" id="PTHR42929:SF1">
    <property type="entry name" value="INNER MEMBRANE ABC TRANSPORTER PERMEASE PROTEIN YDCU-RELATED"/>
    <property type="match status" value="1"/>
</dbReference>
<reference evidence="10 11" key="1">
    <citation type="submission" date="2018-09" db="EMBL/GenBank/DDBJ databases">
        <title>Complete genome sequence of Euzebya sp. DY32-46 isolated from seawater of Pacific Ocean.</title>
        <authorList>
            <person name="Xu L."/>
            <person name="Wu Y.-H."/>
            <person name="Xu X.-W."/>
        </authorList>
    </citation>
    <scope>NUCLEOTIDE SEQUENCE [LARGE SCALE GENOMIC DNA]</scope>
    <source>
        <strain evidence="10 11">DY32-46</strain>
    </source>
</reference>
<evidence type="ECO:0000256" key="5">
    <source>
        <dbReference type="ARBA" id="ARBA00022692"/>
    </source>
</evidence>
<keyword evidence="7 8" id="KW-0472">Membrane</keyword>
<feature type="transmembrane region" description="Helical" evidence="8">
    <location>
        <begin position="118"/>
        <end position="138"/>
    </location>
</feature>
<dbReference type="RefSeq" id="WP_164711007.1">
    <property type="nucleotide sequence ID" value="NZ_CP031165.1"/>
</dbReference>
<dbReference type="GO" id="GO:0055085">
    <property type="term" value="P:transmembrane transport"/>
    <property type="evidence" value="ECO:0007669"/>
    <property type="project" value="InterPro"/>
</dbReference>
<evidence type="ECO:0000256" key="1">
    <source>
        <dbReference type="ARBA" id="ARBA00004651"/>
    </source>
</evidence>
<accession>A0A346Y5F2</accession>
<dbReference type="KEGG" id="euz:DVS28_a5043"/>
<evidence type="ECO:0000256" key="8">
    <source>
        <dbReference type="SAM" id="Phobius"/>
    </source>
</evidence>
<name>A0A346Y5F2_9ACTN</name>
<keyword evidence="11" id="KW-1185">Reference proteome</keyword>
<feature type="transmembrane region" description="Helical" evidence="8">
    <location>
        <begin position="158"/>
        <end position="184"/>
    </location>
</feature>
<evidence type="ECO:0000313" key="11">
    <source>
        <dbReference type="Proteomes" id="UP000264006"/>
    </source>
</evidence>
<comment type="subcellular location">
    <subcellularLocation>
        <location evidence="1">Cell membrane</location>
        <topology evidence="1">Multi-pass membrane protein</topology>
    </subcellularLocation>
</comment>
<evidence type="ECO:0000259" key="9">
    <source>
        <dbReference type="PROSITE" id="PS50928"/>
    </source>
</evidence>
<keyword evidence="6 8" id="KW-1133">Transmembrane helix</keyword>
<keyword evidence="3" id="KW-0813">Transport</keyword>
<dbReference type="EMBL" id="CP031165">
    <property type="protein sequence ID" value="AXV09699.1"/>
    <property type="molecule type" value="Genomic_DNA"/>
</dbReference>
<feature type="transmembrane region" description="Helical" evidence="8">
    <location>
        <begin position="12"/>
        <end position="38"/>
    </location>
</feature>
<keyword evidence="5 8" id="KW-0812">Transmembrane</keyword>
<feature type="transmembrane region" description="Helical" evidence="8">
    <location>
        <begin position="77"/>
        <end position="98"/>
    </location>
</feature>
<dbReference type="InterPro" id="IPR035906">
    <property type="entry name" value="MetI-like_sf"/>
</dbReference>
<dbReference type="SUPFAM" id="SSF161098">
    <property type="entry name" value="MetI-like"/>
    <property type="match status" value="1"/>
</dbReference>
<evidence type="ECO:0000256" key="3">
    <source>
        <dbReference type="ARBA" id="ARBA00022448"/>
    </source>
</evidence>
<evidence type="ECO:0000256" key="2">
    <source>
        <dbReference type="ARBA" id="ARBA00007069"/>
    </source>
</evidence>
<dbReference type="AlphaFoldDB" id="A0A346Y5F2"/>
<organism evidence="10 11">
    <name type="scientific">Euzebya pacifica</name>
    <dbReference type="NCBI Taxonomy" id="1608957"/>
    <lineage>
        <taxon>Bacteria</taxon>
        <taxon>Bacillati</taxon>
        <taxon>Actinomycetota</taxon>
        <taxon>Nitriliruptoria</taxon>
        <taxon>Euzebyales</taxon>
    </lineage>
</organism>
<evidence type="ECO:0000256" key="6">
    <source>
        <dbReference type="ARBA" id="ARBA00022989"/>
    </source>
</evidence>
<dbReference type="Proteomes" id="UP000264006">
    <property type="component" value="Chromosome"/>
</dbReference>
<evidence type="ECO:0000256" key="4">
    <source>
        <dbReference type="ARBA" id="ARBA00022475"/>
    </source>
</evidence>
<feature type="transmembrane region" description="Helical" evidence="8">
    <location>
        <begin position="256"/>
        <end position="278"/>
    </location>
</feature>